<dbReference type="AlphaFoldDB" id="A0A345YSM5"/>
<feature type="domain" description="ABC-2 type transporter transmembrane" evidence="6">
    <location>
        <begin position="18"/>
        <end position="217"/>
    </location>
</feature>
<keyword evidence="2 5" id="KW-0812">Transmembrane</keyword>
<name>A0A345YSM5_9MICO</name>
<keyword evidence="9" id="KW-1185">Reference proteome</keyword>
<dbReference type="Pfam" id="PF01061">
    <property type="entry name" value="ABC2_membrane"/>
    <property type="match status" value="1"/>
</dbReference>
<dbReference type="OrthoDB" id="3214063at2"/>
<dbReference type="InterPro" id="IPR013525">
    <property type="entry name" value="ABC2_TM"/>
</dbReference>
<feature type="transmembrane region" description="Helical" evidence="5">
    <location>
        <begin position="174"/>
        <end position="193"/>
    </location>
</feature>
<protein>
    <submittedName>
        <fullName evidence="8">ABC transporter permease</fullName>
    </submittedName>
</protein>
<feature type="transmembrane region" description="Helical" evidence="5">
    <location>
        <begin position="142"/>
        <end position="162"/>
    </location>
</feature>
<organism evidence="8 10">
    <name type="scientific">Brachybacterium saurashtrense</name>
    <dbReference type="NCBI Taxonomy" id="556288"/>
    <lineage>
        <taxon>Bacteria</taxon>
        <taxon>Bacillati</taxon>
        <taxon>Actinomycetota</taxon>
        <taxon>Actinomycetes</taxon>
        <taxon>Micrococcales</taxon>
        <taxon>Dermabacteraceae</taxon>
        <taxon>Brachybacterium</taxon>
    </lineage>
</organism>
<feature type="transmembrane region" description="Helical" evidence="5">
    <location>
        <begin position="239"/>
        <end position="258"/>
    </location>
</feature>
<evidence type="ECO:0000256" key="4">
    <source>
        <dbReference type="ARBA" id="ARBA00023136"/>
    </source>
</evidence>
<dbReference type="InterPro" id="IPR052902">
    <property type="entry name" value="ABC-2_transporter"/>
</dbReference>
<reference evidence="8 10" key="2">
    <citation type="submission" date="2018-08" db="EMBL/GenBank/DDBJ databases">
        <title>Brachybacterium saurashtrense DSM 23186.</title>
        <authorList>
            <person name="Li Y."/>
        </authorList>
    </citation>
    <scope>NUCLEOTIDE SEQUENCE [LARGE SCALE GENOMIC DNA]</scope>
    <source>
        <strain evidence="8 10">DSM 23186</strain>
    </source>
</reference>
<keyword evidence="3 5" id="KW-1133">Transmembrane helix</keyword>
<comment type="subcellular location">
    <subcellularLocation>
        <location evidence="1">Membrane</location>
        <topology evidence="1">Multi-pass membrane protein</topology>
    </subcellularLocation>
</comment>
<dbReference type="EMBL" id="CP031356">
    <property type="protein sequence ID" value="AXK46927.1"/>
    <property type="molecule type" value="Genomic_DNA"/>
</dbReference>
<gene>
    <name evidence="7" type="ORF">DWV08_15745</name>
    <name evidence="8" type="ORF">DXU92_10365</name>
</gene>
<feature type="transmembrane region" description="Helical" evidence="5">
    <location>
        <begin position="106"/>
        <end position="130"/>
    </location>
</feature>
<proteinExistence type="predicted"/>
<dbReference type="Proteomes" id="UP000254236">
    <property type="component" value="Chromosome"/>
</dbReference>
<dbReference type="KEGG" id="bsau:DWV08_15745"/>
<dbReference type="Proteomes" id="UP000282185">
    <property type="component" value="Unassembled WGS sequence"/>
</dbReference>
<evidence type="ECO:0000256" key="5">
    <source>
        <dbReference type="SAM" id="Phobius"/>
    </source>
</evidence>
<evidence type="ECO:0000313" key="7">
    <source>
        <dbReference type="EMBL" id="AXK46927.1"/>
    </source>
</evidence>
<dbReference type="PANTHER" id="PTHR43027:SF2">
    <property type="entry name" value="TRANSPORT PERMEASE PROTEIN"/>
    <property type="match status" value="1"/>
</dbReference>
<dbReference type="GO" id="GO:0140359">
    <property type="term" value="F:ABC-type transporter activity"/>
    <property type="evidence" value="ECO:0007669"/>
    <property type="project" value="InterPro"/>
</dbReference>
<evidence type="ECO:0000256" key="2">
    <source>
        <dbReference type="ARBA" id="ARBA00022692"/>
    </source>
</evidence>
<dbReference type="EMBL" id="QSWH01000004">
    <property type="protein sequence ID" value="RRR22642.1"/>
    <property type="molecule type" value="Genomic_DNA"/>
</dbReference>
<evidence type="ECO:0000256" key="3">
    <source>
        <dbReference type="ARBA" id="ARBA00022989"/>
    </source>
</evidence>
<reference evidence="7 9" key="1">
    <citation type="submission" date="2018-07" db="EMBL/GenBank/DDBJ databases">
        <title>Brachybacterium saurashtrense DSM 23186 genome sequence.</title>
        <authorList>
            <person name="Guo L."/>
        </authorList>
    </citation>
    <scope>NUCLEOTIDE SEQUENCE [LARGE SCALE GENOMIC DNA]</scope>
    <source>
        <strain evidence="7 9">DSM 23186</strain>
    </source>
</reference>
<dbReference type="PANTHER" id="PTHR43027">
    <property type="entry name" value="DOXORUBICIN RESISTANCE ABC TRANSPORTER PERMEASE PROTEIN DRRC-RELATED"/>
    <property type="match status" value="1"/>
</dbReference>
<dbReference type="RefSeq" id="WP_115414674.1">
    <property type="nucleotide sequence ID" value="NZ_CP031356.1"/>
</dbReference>
<evidence type="ECO:0000313" key="8">
    <source>
        <dbReference type="EMBL" id="RRR22642.1"/>
    </source>
</evidence>
<keyword evidence="4 5" id="KW-0472">Membrane</keyword>
<feature type="transmembrane region" description="Helical" evidence="5">
    <location>
        <begin position="62"/>
        <end position="85"/>
    </location>
</feature>
<accession>A0A345YSM5</accession>
<sequence>MTTVAATPARRAPRVLGLARAELTLLLRNRMQLVTALLMPLAVPFLYLPLARQGGTPETLAAGLGTMFVIALLFIVYYNLLSAYVARRQDLVLKRLRTGESSDAAVLGATAVPALLIATAMILVMSALSIPLLELPLPQNPLVLVVGLGLGAVVMVPLALMTANITRTVEAAQVTCLPLMAVLVIGAGAALPLEIMPDWFVRLIGLVPSAPITELVRLGWLGIDADGAAVTGAEVWTFVARQSAILLGWLVLGIWFVAQHFRWEPRG</sequence>
<dbReference type="GO" id="GO:0016020">
    <property type="term" value="C:membrane"/>
    <property type="evidence" value="ECO:0007669"/>
    <property type="project" value="UniProtKB-SubCell"/>
</dbReference>
<evidence type="ECO:0000259" key="6">
    <source>
        <dbReference type="Pfam" id="PF01061"/>
    </source>
</evidence>
<evidence type="ECO:0000256" key="1">
    <source>
        <dbReference type="ARBA" id="ARBA00004141"/>
    </source>
</evidence>
<evidence type="ECO:0000313" key="9">
    <source>
        <dbReference type="Proteomes" id="UP000254236"/>
    </source>
</evidence>
<evidence type="ECO:0000313" key="10">
    <source>
        <dbReference type="Proteomes" id="UP000282185"/>
    </source>
</evidence>
<feature type="transmembrane region" description="Helical" evidence="5">
    <location>
        <begin position="33"/>
        <end position="50"/>
    </location>
</feature>